<feature type="transmembrane region" description="Helical" evidence="7">
    <location>
        <begin position="335"/>
        <end position="354"/>
    </location>
</feature>
<dbReference type="Gene3D" id="3.30.2090.10">
    <property type="entry name" value="Multidrug efflux transporter AcrB TolC docking domain, DN and DC subdomains"/>
    <property type="match status" value="2"/>
</dbReference>
<dbReference type="Gene3D" id="3.30.70.1440">
    <property type="entry name" value="Multidrug efflux transporter AcrB pore domain"/>
    <property type="match status" value="1"/>
</dbReference>
<evidence type="ECO:0000256" key="5">
    <source>
        <dbReference type="ARBA" id="ARBA00022989"/>
    </source>
</evidence>
<proteinExistence type="predicted"/>
<evidence type="ECO:0000313" key="9">
    <source>
        <dbReference type="Proteomes" id="UP001597158"/>
    </source>
</evidence>
<feature type="transmembrane region" description="Helical" evidence="7">
    <location>
        <begin position="529"/>
        <end position="549"/>
    </location>
</feature>
<feature type="transmembrane region" description="Helical" evidence="7">
    <location>
        <begin position="953"/>
        <end position="974"/>
    </location>
</feature>
<protein>
    <submittedName>
        <fullName evidence="8">Efflux RND transporter permease subunit</fullName>
    </submittedName>
</protein>
<dbReference type="SUPFAM" id="SSF82714">
    <property type="entry name" value="Multidrug efflux transporter AcrB TolC docking domain, DN and DC subdomains"/>
    <property type="match status" value="2"/>
</dbReference>
<dbReference type="Gene3D" id="3.30.70.1320">
    <property type="entry name" value="Multidrug efflux transporter AcrB pore domain like"/>
    <property type="match status" value="1"/>
</dbReference>
<sequence>MRALARLFVRRPVAASLLALAWLLCGALALRLMPVAPLPQVDMPVIEVSAALPGGSPETMARMVSAPLERALGSVAGVAEMSASTSQGAARVRLTFEFDRDIDDAARDVQAAINAAIGDLPAGMPGAPVYRKVNSAQAPIMVLALSSANLAPGRLYDLASTILAQKIAQMPGVGEVTVGGSALPAVRVQLDPASLESHGIALDEVRRAIGDADAQLPLGAIEDGGLRWQVGAGPDLRVAADFEQLVLRHDHGAMLRLGDVARVSDGVENRYASGHHNRDPAVLLTVGRQPGANIVATIDTIRSQMPTLTALLPADTTLDVVVDRSPGIRASLDEAWATLWIAGTLVVLVVWAFLGSLRAALIPALAVPVSLVGACALMYLAGFSLNNLSLMALIVAAGLVVDDAIVVLENIERHIAAGMRPYRAAIVGLGEVGFTLLAMNLALIAVFASILFMGGVIERLFREFSLTLVMAMTVSLMVSLTLAPALSGQMLLRPSEHPPSLLGRLASLVFGRLEAVYARTLDWVLAHTWVVLLVLAVAVGLTVWLYLLVPKTMLPEQDTGQLRGLVRGDDGFSFQVMQPKIERFREYLLADPAVADVVVTSGGSGGGMSNGWLMVRLKPLALRGESARAALERIRRNAPREPGAILLLNIDQDLQLSAPFGGRGEELLLLGDDLARLTQWMRKVADGMRTLPEVADVDDFGNDATQIVVIDIDREAAARLGVDAELVTSLMNNAFSQRQVATLFGRLNQYRVVMELEPGHTVDASVLDRLQVVTRDGQRVPLSAFVSYRYELSSDRVFRADQFAVVGVEYDLAPGVTASEAQQAINGLLAGLMLPNDIIAKPGGDGSRLQQTMQAQPWLILWVVVAAYVVLGVLYESTLHPLTILSTLPPAGVGALAALHLAGIEFSLIALLGLFLLIGVVMKNAILMIDFALDGERRLGLEPRSSIRRAASLRLRPILMTNLAAVLAALPLAFGVGEGAELRRPLGIAIVGGLAVSQLLTLYTTPVVYLVLDRMRTGFTTARGGPAAAMR</sequence>
<reference evidence="9" key="1">
    <citation type="journal article" date="2019" name="Int. J. Syst. Evol. Microbiol.">
        <title>The Global Catalogue of Microorganisms (GCM) 10K type strain sequencing project: providing services to taxonomists for standard genome sequencing and annotation.</title>
        <authorList>
            <consortium name="The Broad Institute Genomics Platform"/>
            <consortium name="The Broad Institute Genome Sequencing Center for Infectious Disease"/>
            <person name="Wu L."/>
            <person name="Ma J."/>
        </authorList>
    </citation>
    <scope>NUCLEOTIDE SEQUENCE [LARGE SCALE GENOMIC DNA]</scope>
    <source>
        <strain evidence="9">CCUG 48884</strain>
    </source>
</reference>
<dbReference type="Gene3D" id="3.30.70.1430">
    <property type="entry name" value="Multidrug efflux transporter AcrB pore domain"/>
    <property type="match status" value="2"/>
</dbReference>
<keyword evidence="9" id="KW-1185">Reference proteome</keyword>
<evidence type="ECO:0000256" key="7">
    <source>
        <dbReference type="SAM" id="Phobius"/>
    </source>
</evidence>
<dbReference type="InterPro" id="IPR027463">
    <property type="entry name" value="AcrB_DN_DC_subdom"/>
</dbReference>
<dbReference type="PRINTS" id="PR00702">
    <property type="entry name" value="ACRIFLAVINRP"/>
</dbReference>
<dbReference type="PANTHER" id="PTHR32063">
    <property type="match status" value="1"/>
</dbReference>
<evidence type="ECO:0000256" key="2">
    <source>
        <dbReference type="ARBA" id="ARBA00022475"/>
    </source>
</evidence>
<dbReference type="Pfam" id="PF00873">
    <property type="entry name" value="ACR_tran"/>
    <property type="match status" value="1"/>
</dbReference>
<dbReference type="Proteomes" id="UP001597158">
    <property type="component" value="Unassembled WGS sequence"/>
</dbReference>
<keyword evidence="6 7" id="KW-0472">Membrane</keyword>
<dbReference type="SUPFAM" id="SSF82866">
    <property type="entry name" value="Multidrug efflux transporter AcrB transmembrane domain"/>
    <property type="match status" value="2"/>
</dbReference>
<evidence type="ECO:0000256" key="3">
    <source>
        <dbReference type="ARBA" id="ARBA00022519"/>
    </source>
</evidence>
<keyword evidence="1" id="KW-0813">Transport</keyword>
<organism evidence="8 9">
    <name type="scientific">Thauera mechernichensis</name>
    <dbReference type="NCBI Taxonomy" id="82788"/>
    <lineage>
        <taxon>Bacteria</taxon>
        <taxon>Pseudomonadati</taxon>
        <taxon>Pseudomonadota</taxon>
        <taxon>Betaproteobacteria</taxon>
        <taxon>Rhodocyclales</taxon>
        <taxon>Zoogloeaceae</taxon>
        <taxon>Thauera</taxon>
    </lineage>
</organism>
<feature type="transmembrane region" description="Helical" evidence="7">
    <location>
        <begin position="908"/>
        <end position="933"/>
    </location>
</feature>
<feature type="transmembrane region" description="Helical" evidence="7">
    <location>
        <begin position="858"/>
        <end position="875"/>
    </location>
</feature>
<feature type="transmembrane region" description="Helical" evidence="7">
    <location>
        <begin position="429"/>
        <end position="452"/>
    </location>
</feature>
<dbReference type="RefSeq" id="WP_277832695.1">
    <property type="nucleotide sequence ID" value="NZ_JARQZE010000005.1"/>
</dbReference>
<feature type="transmembrane region" description="Helical" evidence="7">
    <location>
        <begin position="361"/>
        <end position="382"/>
    </location>
</feature>
<keyword evidence="5 7" id="KW-1133">Transmembrane helix</keyword>
<dbReference type="EMBL" id="JBHTMC010000020">
    <property type="protein sequence ID" value="MFD1263843.1"/>
    <property type="molecule type" value="Genomic_DNA"/>
</dbReference>
<keyword evidence="4 7" id="KW-0812">Transmembrane</keyword>
<name>A0ABW3WCV8_9RHOO</name>
<evidence type="ECO:0000256" key="4">
    <source>
        <dbReference type="ARBA" id="ARBA00022692"/>
    </source>
</evidence>
<evidence type="ECO:0000256" key="6">
    <source>
        <dbReference type="ARBA" id="ARBA00023136"/>
    </source>
</evidence>
<keyword evidence="2" id="KW-1003">Cell membrane</keyword>
<dbReference type="Gene3D" id="1.20.1640.10">
    <property type="entry name" value="Multidrug efflux transporter AcrB transmembrane domain"/>
    <property type="match status" value="2"/>
</dbReference>
<feature type="transmembrane region" description="Helical" evidence="7">
    <location>
        <begin position="464"/>
        <end position="486"/>
    </location>
</feature>
<gene>
    <name evidence="8" type="ORF">ACFQ4M_09620</name>
</gene>
<feature type="transmembrane region" description="Helical" evidence="7">
    <location>
        <begin position="986"/>
        <end position="1012"/>
    </location>
</feature>
<evidence type="ECO:0000256" key="1">
    <source>
        <dbReference type="ARBA" id="ARBA00022448"/>
    </source>
</evidence>
<dbReference type="InterPro" id="IPR001036">
    <property type="entry name" value="Acrflvin-R"/>
</dbReference>
<accession>A0ABW3WCV8</accession>
<keyword evidence="3" id="KW-0997">Cell inner membrane</keyword>
<dbReference type="SUPFAM" id="SSF82693">
    <property type="entry name" value="Multidrug efflux transporter AcrB pore domain, PN1, PN2, PC1 and PC2 subdomains"/>
    <property type="match status" value="3"/>
</dbReference>
<dbReference type="PANTHER" id="PTHR32063:SF34">
    <property type="entry name" value="MULTIDRUG RESISTANCE PROTEIN MDTC"/>
    <property type="match status" value="1"/>
</dbReference>
<evidence type="ECO:0000313" key="8">
    <source>
        <dbReference type="EMBL" id="MFD1263843.1"/>
    </source>
</evidence>
<comment type="caution">
    <text evidence="8">The sequence shown here is derived from an EMBL/GenBank/DDBJ whole genome shotgun (WGS) entry which is preliminary data.</text>
</comment>